<accession>A0A9X2BRR8</accession>
<reference evidence="4" key="1">
    <citation type="submission" date="2022-04" db="EMBL/GenBank/DDBJ databases">
        <title>Roseomonas acroporae sp. nov., isolated from coral Acropora digitifera.</title>
        <authorList>
            <person name="Sun H."/>
        </authorList>
    </citation>
    <scope>NUCLEOTIDE SEQUENCE</scope>
    <source>
        <strain evidence="4">NAR14</strain>
    </source>
</reference>
<dbReference type="InterPro" id="IPR001466">
    <property type="entry name" value="Beta-lactam-related"/>
</dbReference>
<dbReference type="PANTHER" id="PTHR43283:SF11">
    <property type="entry name" value="BETA-LACTAMASE-RELATED DOMAIN-CONTAINING PROTEIN"/>
    <property type="match status" value="1"/>
</dbReference>
<proteinExistence type="predicted"/>
<dbReference type="GO" id="GO:0016787">
    <property type="term" value="F:hydrolase activity"/>
    <property type="evidence" value="ECO:0007669"/>
    <property type="project" value="UniProtKB-KW"/>
</dbReference>
<dbReference type="SUPFAM" id="SSF56601">
    <property type="entry name" value="beta-lactamase/transpeptidase-like"/>
    <property type="match status" value="1"/>
</dbReference>
<dbReference type="Pfam" id="PF00144">
    <property type="entry name" value="Beta-lactamase"/>
    <property type="match status" value="1"/>
</dbReference>
<dbReference type="PANTHER" id="PTHR43283">
    <property type="entry name" value="BETA-LACTAMASE-RELATED"/>
    <property type="match status" value="1"/>
</dbReference>
<dbReference type="Proteomes" id="UP001139516">
    <property type="component" value="Unassembled WGS sequence"/>
</dbReference>
<dbReference type="InterPro" id="IPR050789">
    <property type="entry name" value="Diverse_Enzym_Activities"/>
</dbReference>
<feature type="region of interest" description="Disordered" evidence="2">
    <location>
        <begin position="1"/>
        <end position="36"/>
    </location>
</feature>
<sequence>MPASHGAADRGIATIPEHPRFPPPDAGADGTVPGTVPGTIPWPMLAPEAAGFDRAALADAIRFAETHETPWPRDIRAHLEAGHFEPPPDNEIIGPVAPRGGPTGLILRHGRLVGAWGDTRRADMTFSVAKSYLSILAGLAVADGLIADLDEPVGRTVHDGGFEGPHNGAVTWRHLLTNTSEWEGTLFGKADSIDRNRSLAAEGGTQRKGQRTLAAPGTHWEYNDVRVNRLSLALLRRFGRPLPAVFAERVMRPIGASDEWRWHGYRTSMVELAGRPVESVSGGSHWGGGVFIGAEDQARIGLLMLRRGAWEGRQVIPAGWVAQSVTPCALNPEYGFLWWLNTGRTRWPSAPEASFCAVGAGGNLTWIDPSRDLVAVLRWTDPAAMDGFMAAIGAAFRG</sequence>
<dbReference type="Gene3D" id="3.40.710.10">
    <property type="entry name" value="DD-peptidase/beta-lactamase superfamily"/>
    <property type="match status" value="1"/>
</dbReference>
<comment type="caution">
    <text evidence="4">The sequence shown here is derived from an EMBL/GenBank/DDBJ whole genome shotgun (WGS) entry which is preliminary data.</text>
</comment>
<feature type="domain" description="Beta-lactamase-related" evidence="3">
    <location>
        <begin position="125"/>
        <end position="380"/>
    </location>
</feature>
<evidence type="ECO:0000256" key="2">
    <source>
        <dbReference type="SAM" id="MobiDB-lite"/>
    </source>
</evidence>
<dbReference type="EMBL" id="JALPRX010000002">
    <property type="protein sequence ID" value="MCK8782878.1"/>
    <property type="molecule type" value="Genomic_DNA"/>
</dbReference>
<protein>
    <submittedName>
        <fullName evidence="4">Beta-lactamase family protein</fullName>
    </submittedName>
</protein>
<name>A0A9X2BRR8_9PROT</name>
<evidence type="ECO:0000259" key="3">
    <source>
        <dbReference type="Pfam" id="PF00144"/>
    </source>
</evidence>
<evidence type="ECO:0000313" key="4">
    <source>
        <dbReference type="EMBL" id="MCK8782878.1"/>
    </source>
</evidence>
<dbReference type="RefSeq" id="WP_248665008.1">
    <property type="nucleotide sequence ID" value="NZ_JALPRX010000002.1"/>
</dbReference>
<evidence type="ECO:0000256" key="1">
    <source>
        <dbReference type="ARBA" id="ARBA00022801"/>
    </source>
</evidence>
<gene>
    <name evidence="4" type="ORF">M0638_00600</name>
</gene>
<evidence type="ECO:0000313" key="5">
    <source>
        <dbReference type="Proteomes" id="UP001139516"/>
    </source>
</evidence>
<dbReference type="InterPro" id="IPR012338">
    <property type="entry name" value="Beta-lactam/transpept-like"/>
</dbReference>
<keyword evidence="1" id="KW-0378">Hydrolase</keyword>
<organism evidence="4 5">
    <name type="scientific">Roseomonas acroporae</name>
    <dbReference type="NCBI Taxonomy" id="2937791"/>
    <lineage>
        <taxon>Bacteria</taxon>
        <taxon>Pseudomonadati</taxon>
        <taxon>Pseudomonadota</taxon>
        <taxon>Alphaproteobacteria</taxon>
        <taxon>Acetobacterales</taxon>
        <taxon>Roseomonadaceae</taxon>
        <taxon>Roseomonas</taxon>
    </lineage>
</organism>
<dbReference type="AlphaFoldDB" id="A0A9X2BRR8"/>
<keyword evidence="5" id="KW-1185">Reference proteome</keyword>